<evidence type="ECO:0000313" key="1">
    <source>
        <dbReference type="EMBL" id="QDY40435.1"/>
    </source>
</evidence>
<sequence length="226" mass="25051">MARAAHLENARQMDDTTTAITRTAEQKAELEQENGSDASAWRTAFRAGGAVLTDELKQQHLARVASRELVQECDRLAEVLGYECERLKGACDGTARAYRQAHHNVLSQYAGKELENALRDTCGALVRAMKLKMLALGNPLANTVGIQGYVKPDKAVMQEVTAWLERAVNDRHIRLADEPVLYKTGLSADTLPHMNYGVAVTTGQRKTFFDKLRVREDDLKARGLLS</sequence>
<proteinExistence type="predicted"/>
<dbReference type="RefSeq" id="WP_145886039.1">
    <property type="nucleotide sequence ID" value="NZ_CP032702.1"/>
</dbReference>
<protein>
    <submittedName>
        <fullName evidence="1">Glycoprotein 3</fullName>
    </submittedName>
</protein>
<name>A0A518X8B4_9GAMM</name>
<dbReference type="OrthoDB" id="6556162at2"/>
<keyword evidence="2" id="KW-1185">Reference proteome</keyword>
<organism evidence="1 2">
    <name type="scientific">Candidatus Pantoea soli</name>
    <dbReference type="NCBI Taxonomy" id="3098669"/>
    <lineage>
        <taxon>Bacteria</taxon>
        <taxon>Pseudomonadati</taxon>
        <taxon>Pseudomonadota</taxon>
        <taxon>Gammaproteobacteria</taxon>
        <taxon>Enterobacterales</taxon>
        <taxon>Erwiniaceae</taxon>
        <taxon>Pantoea</taxon>
    </lineage>
</organism>
<dbReference type="AlphaFoldDB" id="A0A518X8B4"/>
<dbReference type="Proteomes" id="UP000319411">
    <property type="component" value="Chromosome"/>
</dbReference>
<accession>A0A518X8B4</accession>
<dbReference type="KEGG" id="pdis:D8B20_00185"/>
<evidence type="ECO:0000313" key="2">
    <source>
        <dbReference type="Proteomes" id="UP000319411"/>
    </source>
</evidence>
<reference evidence="1 2" key="1">
    <citation type="submission" date="2018-10" db="EMBL/GenBank/DDBJ databases">
        <title>Genome Sequencing of Pantoea dispersa DSM 32899.</title>
        <authorList>
            <person name="Nawrath M."/>
            <person name="Ottenheim C."/>
            <person name="Wilm A."/>
            <person name="Zimmermann W."/>
            <person name="Wu J.C."/>
        </authorList>
    </citation>
    <scope>NUCLEOTIDE SEQUENCE [LARGE SCALE GENOMIC DNA]</scope>
    <source>
        <strain evidence="1 2">DSM 32899</strain>
    </source>
</reference>
<dbReference type="EMBL" id="CP032702">
    <property type="protein sequence ID" value="QDY40435.1"/>
    <property type="molecule type" value="Genomic_DNA"/>
</dbReference>
<gene>
    <name evidence="1" type="ORF">D8B20_00185</name>
</gene>